<feature type="domain" description="Glycoside hydrolase family 65 N-terminal" evidence="6">
    <location>
        <begin position="22"/>
        <end position="212"/>
    </location>
</feature>
<evidence type="ECO:0000313" key="7">
    <source>
        <dbReference type="EMBL" id="KRN25394.1"/>
    </source>
</evidence>
<comment type="similarity">
    <text evidence="1">Belongs to the glycosyl hydrolase 65 family.</text>
</comment>
<evidence type="ECO:0000259" key="5">
    <source>
        <dbReference type="Pfam" id="PF03633"/>
    </source>
</evidence>
<dbReference type="PANTHER" id="PTHR11051">
    <property type="entry name" value="GLYCOSYL HYDROLASE-RELATED"/>
    <property type="match status" value="1"/>
</dbReference>
<dbReference type="GO" id="GO:0004553">
    <property type="term" value="F:hydrolase activity, hydrolyzing O-glycosyl compounds"/>
    <property type="evidence" value="ECO:0007669"/>
    <property type="project" value="TreeGrafter"/>
</dbReference>
<dbReference type="InterPro" id="IPR037018">
    <property type="entry name" value="GH65_N"/>
</dbReference>
<dbReference type="GO" id="GO:0005975">
    <property type="term" value="P:carbohydrate metabolic process"/>
    <property type="evidence" value="ECO:0007669"/>
    <property type="project" value="InterPro"/>
</dbReference>
<dbReference type="InterPro" id="IPR005195">
    <property type="entry name" value="Glyco_hydro_65_M"/>
</dbReference>
<name>A0A0R2FAK1_9LACO</name>
<evidence type="ECO:0000256" key="1">
    <source>
        <dbReference type="ARBA" id="ARBA00006768"/>
    </source>
</evidence>
<comment type="caution">
    <text evidence="7">The sequence shown here is derived from an EMBL/GenBank/DDBJ whole genome shotgun (WGS) entry which is preliminary data.</text>
</comment>
<dbReference type="AlphaFoldDB" id="A0A0R2FAK1"/>
<evidence type="ECO:0000259" key="6">
    <source>
        <dbReference type="Pfam" id="PF03636"/>
    </source>
</evidence>
<protein>
    <submittedName>
        <fullName evidence="7">Maltose phosphorylase</fullName>
    </submittedName>
</protein>
<evidence type="ECO:0000256" key="2">
    <source>
        <dbReference type="PIRSR" id="PIRSR036289-50"/>
    </source>
</evidence>
<dbReference type="SUPFAM" id="SSF48208">
    <property type="entry name" value="Six-hairpin glycosidases"/>
    <property type="match status" value="1"/>
</dbReference>
<dbReference type="GO" id="GO:0016757">
    <property type="term" value="F:glycosyltransferase activity"/>
    <property type="evidence" value="ECO:0007669"/>
    <property type="project" value="UniProtKB-ARBA"/>
</dbReference>
<dbReference type="InterPro" id="IPR008928">
    <property type="entry name" value="6-hairpin_glycosidase_sf"/>
</dbReference>
<feature type="domain" description="Glycoside hydrolase family 65 C-terminal" evidence="5">
    <location>
        <begin position="650"/>
        <end position="707"/>
    </location>
</feature>
<dbReference type="SUPFAM" id="SSF74650">
    <property type="entry name" value="Galactose mutarotase-like"/>
    <property type="match status" value="1"/>
</dbReference>
<dbReference type="InterPro" id="IPR012341">
    <property type="entry name" value="6hp_glycosidase-like_sf"/>
</dbReference>
<feature type="active site" description="Proton donor" evidence="2">
    <location>
        <position position="449"/>
    </location>
</feature>
<dbReference type="Pfam" id="PF03632">
    <property type="entry name" value="Glyco_hydro_65m"/>
    <property type="match status" value="1"/>
</dbReference>
<dbReference type="PATRIC" id="fig|1423730.4.peg.437"/>
<dbReference type="Gene3D" id="2.70.98.40">
    <property type="entry name" value="Glycoside hydrolase, family 65, N-terminal domain"/>
    <property type="match status" value="1"/>
</dbReference>
<feature type="domain" description="Glycoside hydrolase family 65 central catalytic" evidence="4">
    <location>
        <begin position="285"/>
        <end position="639"/>
    </location>
</feature>
<accession>A0A0R2FAK1</accession>
<proteinExistence type="inferred from homology"/>
<dbReference type="GO" id="GO:0030246">
    <property type="term" value="F:carbohydrate binding"/>
    <property type="evidence" value="ECO:0007669"/>
    <property type="project" value="InterPro"/>
</dbReference>
<dbReference type="STRING" id="1423730.FC75_GL000418"/>
<evidence type="ECO:0000256" key="3">
    <source>
        <dbReference type="PIRSR" id="PIRSR036289-51"/>
    </source>
</evidence>
<dbReference type="EMBL" id="AYZJ01000011">
    <property type="protein sequence ID" value="KRN25394.1"/>
    <property type="molecule type" value="Genomic_DNA"/>
</dbReference>
<dbReference type="Gene3D" id="2.60.420.10">
    <property type="entry name" value="Maltose phosphorylase, domain 3"/>
    <property type="match status" value="1"/>
</dbReference>
<dbReference type="Pfam" id="PF03636">
    <property type="entry name" value="Glyco_hydro_65N"/>
    <property type="match status" value="1"/>
</dbReference>
<dbReference type="InterPro" id="IPR005196">
    <property type="entry name" value="Glyco_hydro_65_N"/>
</dbReference>
<feature type="binding site" evidence="3">
    <location>
        <begin position="318"/>
        <end position="319"/>
    </location>
    <ligand>
        <name>substrate</name>
    </ligand>
</feature>
<sequence length="712" mass="79369">MKDLSKMMTLADVSSQKPAYLATIFAQGNGHFGMRASAPTDAESGGTIVNGFYESSPIQYGEKAFGYAENNQTAVLLPDLRRMSIRNAEEQPFLAEAPSSLKFDLASGELRGVWPLRDPSGSRLELTVVSVLGQTLDQFALITYQLRSVDYRGLLTVSNHLTMPVFGAATDDPRQPRPIHTLQVSATQKDAVSETMRIKAPTSGQQITLKLACQDGLDRVQPIVPEQVLTRAVIASVSRINRQASRKRVTPDALQADAKQFWTDFWAKADVQIEGAPALNRALHFNLFQLVSSAGRGGLTNVAAKGVSGVGYEGHYFWDTEMYMLPFYTYATPDIAKALLTYRYHVLPQAKKQARIVGVKDGALFSWRTINGEEASAYFPASTAQFHIDADIAYAVDRYVQVTGDETFLHACGLEIIAETAKFWLHFGAWSPVDGKQRFCFFDVTGPDEYSAMVNNNYYTNRMAKHNLSLAVDWGRRFPEEAQQFGLDDATLTAMAKAAAAVELPFDAQLGINAQDDEAFKKPIWPFADTPKDKYPLLLHYHPLTLYRYQVNKQADTLLADYLFDDVPAAQLRREYAYYEKITTHDSSLSRSIFSALAARMGDEKRAYDYFMDTVRMDLIDLQGNATDGLHVANLGGSWLSVVTGFAGVRRRSGQLVIENHLPKAWRKLVINLQYQGRHLRLTLTHNKTVVDLVEGTPLTVRVDGQERPLKN</sequence>
<gene>
    <name evidence="7" type="ORF">FC75_GL000418</name>
</gene>
<dbReference type="PANTHER" id="PTHR11051:SF13">
    <property type="entry name" value="GLYCOSYL TRANSFERASE"/>
    <property type="match status" value="1"/>
</dbReference>
<dbReference type="Gene3D" id="1.50.10.10">
    <property type="match status" value="1"/>
</dbReference>
<reference evidence="7 8" key="1">
    <citation type="journal article" date="2015" name="Genome Announc.">
        <title>Expanding the biotechnology potential of lactobacilli through comparative genomics of 213 strains and associated genera.</title>
        <authorList>
            <person name="Sun Z."/>
            <person name="Harris H.M."/>
            <person name="McCann A."/>
            <person name="Guo C."/>
            <person name="Argimon S."/>
            <person name="Zhang W."/>
            <person name="Yang X."/>
            <person name="Jeffery I.B."/>
            <person name="Cooney J.C."/>
            <person name="Kagawa T.F."/>
            <person name="Liu W."/>
            <person name="Song Y."/>
            <person name="Salvetti E."/>
            <person name="Wrobel A."/>
            <person name="Rasinkangas P."/>
            <person name="Parkhill J."/>
            <person name="Rea M.C."/>
            <person name="O'Sullivan O."/>
            <person name="Ritari J."/>
            <person name="Douillard F.P."/>
            <person name="Paul Ross R."/>
            <person name="Yang R."/>
            <person name="Briner A.E."/>
            <person name="Felis G.E."/>
            <person name="de Vos W.M."/>
            <person name="Barrangou R."/>
            <person name="Klaenhammer T.R."/>
            <person name="Caufield P.W."/>
            <person name="Cui Y."/>
            <person name="Zhang H."/>
            <person name="O'Toole P.W."/>
        </authorList>
    </citation>
    <scope>NUCLEOTIDE SEQUENCE [LARGE SCALE GENOMIC DNA]</scope>
    <source>
        <strain evidence="7 8">DSM 22697</strain>
    </source>
</reference>
<evidence type="ECO:0000259" key="4">
    <source>
        <dbReference type="Pfam" id="PF03632"/>
    </source>
</evidence>
<dbReference type="InterPro" id="IPR005194">
    <property type="entry name" value="Glyco_hydro_65_C"/>
</dbReference>
<organism evidence="7 8">
    <name type="scientific">Lacticaseibacillus camelliae DSM 22697 = JCM 13995</name>
    <dbReference type="NCBI Taxonomy" id="1423730"/>
    <lineage>
        <taxon>Bacteria</taxon>
        <taxon>Bacillati</taxon>
        <taxon>Bacillota</taxon>
        <taxon>Bacilli</taxon>
        <taxon>Lactobacillales</taxon>
        <taxon>Lactobacillaceae</taxon>
        <taxon>Lacticaseibacillus</taxon>
    </lineage>
</organism>
<feature type="binding site" evidence="3">
    <location>
        <begin position="553"/>
        <end position="554"/>
    </location>
    <ligand>
        <name>substrate</name>
    </ligand>
</feature>
<dbReference type="Proteomes" id="UP000050865">
    <property type="component" value="Unassembled WGS sequence"/>
</dbReference>
<dbReference type="RefSeq" id="WP_056988959.1">
    <property type="nucleotide sequence ID" value="NZ_AYZJ01000011.1"/>
</dbReference>
<dbReference type="Pfam" id="PF03633">
    <property type="entry name" value="Glyco_hydro_65C"/>
    <property type="match status" value="1"/>
</dbReference>
<dbReference type="InterPro" id="IPR011013">
    <property type="entry name" value="Gal_mutarotase_sf_dom"/>
</dbReference>
<dbReference type="InterPro" id="IPR017045">
    <property type="entry name" value="Malt_Pase/Glycosyl_Hdrlase"/>
</dbReference>
<keyword evidence="8" id="KW-1185">Reference proteome</keyword>
<evidence type="ECO:0000313" key="8">
    <source>
        <dbReference type="Proteomes" id="UP000050865"/>
    </source>
</evidence>
<dbReference type="PIRSF" id="PIRSF036289">
    <property type="entry name" value="Glycosyl_hydrolase_malt_phosph"/>
    <property type="match status" value="1"/>
</dbReference>